<evidence type="ECO:0000256" key="1">
    <source>
        <dbReference type="SAM" id="SignalP"/>
    </source>
</evidence>
<comment type="caution">
    <text evidence="2">The sequence shown here is derived from an EMBL/GenBank/DDBJ whole genome shotgun (WGS) entry which is preliminary data.</text>
</comment>
<sequence length="116" mass="12525">MRLKGTPPYPSVIAIFVCCICFSGLIERSQAQATTDASEVSALNSIFDTWDLKAGSLWNLSGEPCSGAAVGSREFDDTYFNPGIKCVCNASTCHITELCVSLSLDSSFTTYMFKLT</sequence>
<evidence type="ECO:0000313" key="2">
    <source>
        <dbReference type="EMBL" id="KAF8408696.1"/>
    </source>
</evidence>
<feature type="chain" id="PRO_5032309388" evidence="1">
    <location>
        <begin position="32"/>
        <end position="116"/>
    </location>
</feature>
<protein>
    <submittedName>
        <fullName evidence="2">Uncharacterized protein</fullName>
    </submittedName>
</protein>
<gene>
    <name evidence="2" type="ORF">HHK36_004760</name>
</gene>
<accession>A0A834ZSP4</accession>
<organism evidence="2 3">
    <name type="scientific">Tetracentron sinense</name>
    <name type="common">Spur-leaf</name>
    <dbReference type="NCBI Taxonomy" id="13715"/>
    <lineage>
        <taxon>Eukaryota</taxon>
        <taxon>Viridiplantae</taxon>
        <taxon>Streptophyta</taxon>
        <taxon>Embryophyta</taxon>
        <taxon>Tracheophyta</taxon>
        <taxon>Spermatophyta</taxon>
        <taxon>Magnoliopsida</taxon>
        <taxon>Trochodendrales</taxon>
        <taxon>Trochodendraceae</taxon>
        <taxon>Tetracentron</taxon>
    </lineage>
</organism>
<reference evidence="2 3" key="1">
    <citation type="submission" date="2020-04" db="EMBL/GenBank/DDBJ databases">
        <title>Plant Genome Project.</title>
        <authorList>
            <person name="Zhang R.-G."/>
        </authorList>
    </citation>
    <scope>NUCLEOTIDE SEQUENCE [LARGE SCALE GENOMIC DNA]</scope>
    <source>
        <strain evidence="2">YNK0</strain>
        <tissue evidence="2">Leaf</tissue>
    </source>
</reference>
<dbReference type="Proteomes" id="UP000655225">
    <property type="component" value="Unassembled WGS sequence"/>
</dbReference>
<dbReference type="EMBL" id="JABCRI010000003">
    <property type="protein sequence ID" value="KAF8408696.1"/>
    <property type="molecule type" value="Genomic_DNA"/>
</dbReference>
<keyword evidence="3" id="KW-1185">Reference proteome</keyword>
<dbReference type="OrthoDB" id="1926794at2759"/>
<proteinExistence type="predicted"/>
<feature type="signal peptide" evidence="1">
    <location>
        <begin position="1"/>
        <end position="31"/>
    </location>
</feature>
<name>A0A834ZSP4_TETSI</name>
<keyword evidence="1" id="KW-0732">Signal</keyword>
<dbReference type="AlphaFoldDB" id="A0A834ZSP4"/>
<evidence type="ECO:0000313" key="3">
    <source>
        <dbReference type="Proteomes" id="UP000655225"/>
    </source>
</evidence>